<dbReference type="SUPFAM" id="SSF52499">
    <property type="entry name" value="Isochorismatase-like hydrolases"/>
    <property type="match status" value="1"/>
</dbReference>
<protein>
    <submittedName>
        <fullName evidence="3">Isochorismatase family protein</fullName>
    </submittedName>
</protein>
<dbReference type="Gene3D" id="3.40.50.850">
    <property type="entry name" value="Isochorismatase-like"/>
    <property type="match status" value="1"/>
</dbReference>
<accession>A0A964XM87</accession>
<dbReference type="PANTHER" id="PTHR43540">
    <property type="entry name" value="PEROXYUREIDOACRYLATE/UREIDOACRYLATE AMIDOHYDROLASE-RELATED"/>
    <property type="match status" value="1"/>
</dbReference>
<organism evidence="3 4">
    <name type="scientific">Streptomyces boluensis</name>
    <dbReference type="NCBI Taxonomy" id="1775135"/>
    <lineage>
        <taxon>Bacteria</taxon>
        <taxon>Bacillati</taxon>
        <taxon>Actinomycetota</taxon>
        <taxon>Actinomycetes</taxon>
        <taxon>Kitasatosporales</taxon>
        <taxon>Streptomycetaceae</taxon>
        <taxon>Streptomyces</taxon>
    </lineage>
</organism>
<comment type="caution">
    <text evidence="3">The sequence shown here is derived from an EMBL/GenBank/DDBJ whole genome shotgun (WGS) entry which is preliminary data.</text>
</comment>
<proteinExistence type="predicted"/>
<dbReference type="OrthoDB" id="5794853at2"/>
<dbReference type="CDD" id="cd00431">
    <property type="entry name" value="cysteine_hydrolases"/>
    <property type="match status" value="1"/>
</dbReference>
<dbReference type="InterPro" id="IPR036380">
    <property type="entry name" value="Isochorismatase-like_sf"/>
</dbReference>
<keyword evidence="4" id="KW-1185">Reference proteome</keyword>
<dbReference type="GO" id="GO:0016787">
    <property type="term" value="F:hydrolase activity"/>
    <property type="evidence" value="ECO:0007669"/>
    <property type="project" value="UniProtKB-KW"/>
</dbReference>
<dbReference type="EMBL" id="JAAAHS010000087">
    <property type="protein sequence ID" value="NBE52522.1"/>
    <property type="molecule type" value="Genomic_DNA"/>
</dbReference>
<dbReference type="PANTHER" id="PTHR43540:SF6">
    <property type="entry name" value="ISOCHORISMATASE-LIKE DOMAIN-CONTAINING PROTEIN"/>
    <property type="match status" value="1"/>
</dbReference>
<reference evidence="3" key="1">
    <citation type="submission" date="2020-01" db="EMBL/GenBank/DDBJ databases">
        <title>Whole-genome analyses of novel actinobacteria.</title>
        <authorList>
            <person name="Sahin N."/>
        </authorList>
    </citation>
    <scope>NUCLEOTIDE SEQUENCE</scope>
    <source>
        <strain evidence="3">YC537</strain>
    </source>
</reference>
<gene>
    <name evidence="3" type="ORF">GUY60_14010</name>
</gene>
<keyword evidence="1" id="KW-0378">Hydrolase</keyword>
<dbReference type="AlphaFoldDB" id="A0A964XM87"/>
<dbReference type="InterPro" id="IPR050272">
    <property type="entry name" value="Isochorismatase-like_hydrls"/>
</dbReference>
<dbReference type="Proteomes" id="UP000598297">
    <property type="component" value="Unassembled WGS sequence"/>
</dbReference>
<evidence type="ECO:0000256" key="1">
    <source>
        <dbReference type="ARBA" id="ARBA00022801"/>
    </source>
</evidence>
<feature type="domain" description="Isochorismatase-like" evidence="2">
    <location>
        <begin position="30"/>
        <end position="208"/>
    </location>
</feature>
<sequence length="226" mass="25307">MMYTEEWVTTRARNSYEHGRASFGIRPERAALLVIDMQDEFVRPGWSPYWVPAATRMAPRLHQLVGECRAASVPVIWTIFDDTHLGLDRPHTLRFLPHADTDWHRPGPAEVWAPMDRHPNEAVIRKPSYGAFYDTPLDTMLRNLGRDTVIVTGTLTNYCCGTTARQAYERGYKVVFGSDVTATDDESRQEPELAVLRKGFALVLTAEEIAERLAAATSVSDGEGAG</sequence>
<evidence type="ECO:0000259" key="2">
    <source>
        <dbReference type="Pfam" id="PF00857"/>
    </source>
</evidence>
<evidence type="ECO:0000313" key="3">
    <source>
        <dbReference type="EMBL" id="NBE52522.1"/>
    </source>
</evidence>
<name>A0A964XM87_9ACTN</name>
<dbReference type="Pfam" id="PF00857">
    <property type="entry name" value="Isochorismatase"/>
    <property type="match status" value="1"/>
</dbReference>
<evidence type="ECO:0000313" key="4">
    <source>
        <dbReference type="Proteomes" id="UP000598297"/>
    </source>
</evidence>
<dbReference type="InterPro" id="IPR000868">
    <property type="entry name" value="Isochorismatase-like_dom"/>
</dbReference>